<dbReference type="PANTHER" id="PTHR11439:SF518">
    <property type="entry name" value="REVERSE TRANSCRIPTASE TY1_COPIA-TYPE DOMAIN-CONTAINING PROTEIN"/>
    <property type="match status" value="1"/>
</dbReference>
<reference evidence="1" key="1">
    <citation type="submission" date="2025-08" db="UniProtKB">
        <authorList>
            <consortium name="RefSeq"/>
        </authorList>
    </citation>
    <scope>IDENTIFICATION</scope>
</reference>
<organism evidence="1">
    <name type="scientific">Nicotiana tabacum</name>
    <name type="common">Common tobacco</name>
    <dbReference type="NCBI Taxonomy" id="4097"/>
    <lineage>
        <taxon>Eukaryota</taxon>
        <taxon>Viridiplantae</taxon>
        <taxon>Streptophyta</taxon>
        <taxon>Embryophyta</taxon>
        <taxon>Tracheophyta</taxon>
        <taxon>Spermatophyta</taxon>
        <taxon>Magnoliopsida</taxon>
        <taxon>eudicotyledons</taxon>
        <taxon>Gunneridae</taxon>
        <taxon>Pentapetalae</taxon>
        <taxon>asterids</taxon>
        <taxon>lamiids</taxon>
        <taxon>Solanales</taxon>
        <taxon>Solanaceae</taxon>
        <taxon>Nicotianoideae</taxon>
        <taxon>Nicotianeae</taxon>
        <taxon>Nicotiana</taxon>
    </lineage>
</organism>
<protein>
    <submittedName>
        <fullName evidence="1">Uncharacterized mitochondrial protein AtMg00810-like</fullName>
    </submittedName>
</protein>
<dbReference type="PaxDb" id="4097-A0A1S3XCB6"/>
<proteinExistence type="predicted"/>
<evidence type="ECO:0000313" key="1">
    <source>
        <dbReference type="RefSeq" id="XP_016437393.1"/>
    </source>
</evidence>
<sequence>MNQRKYAMELISESGLSGVRTAGTPLKINQKLTSADYDSWITTNAAYEVLKDPSSYQRLVERLLYLTMTRPTLAFAVHVLSQFVHCPKVSHMEATLKVVRYIKDGPGLGLLVPANSTNT</sequence>
<dbReference type="RefSeq" id="XP_016437393.1">
    <property type="nucleotide sequence ID" value="XM_016581907.1"/>
</dbReference>
<dbReference type="OMA" id="YDSWITT"/>
<gene>
    <name evidence="1" type="primary">LOC107763416</name>
</gene>
<dbReference type="PANTHER" id="PTHR11439">
    <property type="entry name" value="GAG-POL-RELATED RETROTRANSPOSON"/>
    <property type="match status" value="1"/>
</dbReference>
<name>A0A1S3XCB6_TOBAC</name>
<accession>A0A1S3XCB6</accession>
<dbReference type="AlphaFoldDB" id="A0A1S3XCB6"/>
<dbReference type="OrthoDB" id="1304232at2759"/>
<dbReference type="STRING" id="4097.A0A1S3XCB6"/>
<dbReference type="KEGG" id="nta:107763416"/>